<proteinExistence type="predicted"/>
<accession>A0A521BSV3</accession>
<name>A0A521BSV3_9BACT</name>
<dbReference type="EMBL" id="FXTM01000007">
    <property type="protein sequence ID" value="SMO50234.1"/>
    <property type="molecule type" value="Genomic_DNA"/>
</dbReference>
<keyword evidence="1" id="KW-0175">Coiled coil</keyword>
<dbReference type="Proteomes" id="UP000317315">
    <property type="component" value="Unassembled WGS sequence"/>
</dbReference>
<feature type="signal peptide" evidence="2">
    <location>
        <begin position="1"/>
        <end position="21"/>
    </location>
</feature>
<keyword evidence="2" id="KW-0732">Signal</keyword>
<dbReference type="OrthoDB" id="9802177at2"/>
<dbReference type="Pfam" id="PF19577">
    <property type="entry name" value="DcaP"/>
    <property type="match status" value="1"/>
</dbReference>
<organism evidence="3 4">
    <name type="scientific">Balnearium lithotrophicum</name>
    <dbReference type="NCBI Taxonomy" id="223788"/>
    <lineage>
        <taxon>Bacteria</taxon>
        <taxon>Pseudomonadati</taxon>
        <taxon>Aquificota</taxon>
        <taxon>Aquificia</taxon>
        <taxon>Desulfurobacteriales</taxon>
        <taxon>Desulfurobacteriaceae</taxon>
        <taxon>Balnearium</taxon>
    </lineage>
</organism>
<dbReference type="SUPFAM" id="SSF56935">
    <property type="entry name" value="Porins"/>
    <property type="match status" value="1"/>
</dbReference>
<evidence type="ECO:0000256" key="2">
    <source>
        <dbReference type="SAM" id="SignalP"/>
    </source>
</evidence>
<dbReference type="RefSeq" id="WP_142934833.1">
    <property type="nucleotide sequence ID" value="NZ_FXTM01000007.1"/>
</dbReference>
<feature type="chain" id="PRO_5021927301" description="Porin subfamily protein" evidence="2">
    <location>
        <begin position="22"/>
        <end position="424"/>
    </location>
</feature>
<evidence type="ECO:0000256" key="1">
    <source>
        <dbReference type="SAM" id="Coils"/>
    </source>
</evidence>
<sequence>MRRALTTAFIVSAISVSPSFAQDEVEALKSQIQKLQEQMAKLQERLQELESQKGVGAKSVTGLKSSIKIYGKIKMDAIYDTHNMGTDAFITYLKKGSGYRQDRTTFNMKDTRIGFIINGGNINGWDLTGRVEGDFYGLGGSGNDNGGFRIRLSYINLNNGQGTNIRIGQDYIPIASQMASTLDFLSMGGSGNLWDRVPQVTVTQTFENGFGILGTAWKSSATTDKVGMRMPWVGAKVFYRGDIFGTGKPLYLALGGAYRHGSDEIGKDTNNDGKTDVWYKDNVDDYLIAAEWNIPFNLFFPMGIKGEAYVGQGLTKRDFLVFTKPHYLDGTDVEELETKGGFVQLSLKPFEKVSFNVGTGMDDPDDSDAKKAGSYEKNWRAFGNVLYKFAPNVTFGLEWDHQETLYEGNVEHGERLMASAIYLW</sequence>
<protein>
    <recommendedName>
        <fullName evidence="5">Porin subfamily protein</fullName>
    </recommendedName>
</protein>
<evidence type="ECO:0008006" key="5">
    <source>
        <dbReference type="Google" id="ProtNLM"/>
    </source>
</evidence>
<reference evidence="3 4" key="1">
    <citation type="submission" date="2017-05" db="EMBL/GenBank/DDBJ databases">
        <authorList>
            <person name="Varghese N."/>
            <person name="Submissions S."/>
        </authorList>
    </citation>
    <scope>NUCLEOTIDE SEQUENCE [LARGE SCALE GENOMIC DNA]</scope>
    <source>
        <strain evidence="3 4">DSM 16304</strain>
    </source>
</reference>
<keyword evidence="4" id="KW-1185">Reference proteome</keyword>
<dbReference type="InterPro" id="IPR045748">
    <property type="entry name" value="DcaP"/>
</dbReference>
<feature type="coiled-coil region" evidence="1">
    <location>
        <begin position="25"/>
        <end position="52"/>
    </location>
</feature>
<evidence type="ECO:0000313" key="4">
    <source>
        <dbReference type="Proteomes" id="UP000317315"/>
    </source>
</evidence>
<dbReference type="AlphaFoldDB" id="A0A521BSV3"/>
<gene>
    <name evidence="3" type="ORF">SAMN06269117_10757</name>
</gene>
<evidence type="ECO:0000313" key="3">
    <source>
        <dbReference type="EMBL" id="SMO50234.1"/>
    </source>
</evidence>